<gene>
    <name evidence="2" type="primary">NCKAP5</name>
</gene>
<name>A0AC55CV34_ECHTE</name>
<protein>
    <submittedName>
        <fullName evidence="2">Nck-associated protein 5</fullName>
    </submittedName>
</protein>
<proteinExistence type="predicted"/>
<dbReference type="RefSeq" id="XP_045143352.1">
    <property type="nucleotide sequence ID" value="XM_045287417.1"/>
</dbReference>
<evidence type="ECO:0000313" key="1">
    <source>
        <dbReference type="Proteomes" id="UP000694863"/>
    </source>
</evidence>
<dbReference type="Proteomes" id="UP000694863">
    <property type="component" value="Unplaced"/>
</dbReference>
<sequence>MIRLWPPQLQLLAEICQNRSVETDCDCSRWAGFDSPDPKQLLSGWGEGGEGGGGGNLRAAQPSRALPGRSCTRASGRKVAPRPPGASSNAGEPFPVQRGHGDPETRAQRGAAQPNKAQKRGGAPRSQLPRHRRRSAWGRGRRLALRPRQVCQVHALRPAPRGRGTHSSAAGSAPGGDGAHPSIPGPLQNGPPQAREKLAVAQLQREVAQRRSEGTMHEKLIHELEEERHLRLQSEQRLQEVTLESERTRIQMHDLQQQFSRMEETVRNLLQRQGPPEQKKEETVNILLYQEELSEEERKHQEALNDLHVVVDEDLRSESSSTEEGKGKTKLLLERLKALEAENSALALENESQREQYERCLDEVANQVVQALLTQKDLREECVKLKTRVFDLEEQNRTLSSLFQQQVNPASDVLLQECQLNAKSGAPTLKCPGLRVAIPRHLCSPNSCSSSELSLSSTCSEYSSGSSCPWHDEKTPRKRQSSQNWAKRLCIGSSLPSGMASIADELPLTRVKESHILEGLRKLQKRNVFLEPPSVITKWGYKDCMNSNEGIYSPGIKGSGPSECPPCQPADTGSPCTAWHKAFVDDTDAHDDADEESSSLAVLPALPNQGCRLHGGTLTQSVSDSLLGWELRGNPFWEGTASVCPRERPEKLSIWVSNCPSEGCAPRLGPRLQVPPFRRVRDQPQRGSLALSPPLSDTDDNETLDELHIDSSDEQSPSDLSATAETDKSLENPDLPLGLGKCPFASPDEKARQGPVDLENRPKTFRAMTQQTVVKRTSSAECTTVIFDAEDGEPIALGSRQAGLVTVTGKDMSIRQVSSGPTADHTEILPQGIVLQPGPDARDYAFLEISAEEMETNIPKDNTDAVPLDLPASLSPRTVTQKNAQRQKLARPTYNMSWQNHSRSAVPTGIQQKQSLTKLPARGTSSSQQSERMEPEAATRVPSSDPLTLEKSPACAPGRLPQFRKTEGSAQVFDLRPDSYIPKLLTQLPHSSKMPSRRDWSQWSRSQIPGSRLLPRSPIEPSDDREPPTRDAHSDSGPDAGAKPPPAPPGRSLSLLIRPSYDHPSPLSSATSETRVPNKASKKILKPKVFPTPVIAPPQAVTDIQGKKPSMAFKKPVFTNLLPSTETGIRTRCPSHPPCSSFSVRAPGPLNPSPKRGVPRTSPHQTLGTTHMDTGLGTPKNCPSTCEALETLSSKSEPPGRKGQLNPSVPTSPKSSSLGQNESPSSQVPSIPSSASSPSPSPSPSSHKNSHPRHSHPNPHENGLNSELPMGLSVLLNPPQLLRKSSPVSGKQEKDSLNAASKSSGAASKARQDGQSPRSRVAAEEETSKVDLGPQSKDNFAAGLSLETVLPASLENCLPGADGRNRMGNKLVKRSLSSSKPHLKPALGMNGAKARSQSFSTHSGDKPSPAPMEGSSKVRTQIITNTAERGSSLTRQNSFMEGLPSKPPVAPGPESLPNAGRPLGSPSYRQGSLGSPGSSSSQQGGPRKLPLRILPEPEGHLNPPGMEDQRTDTQGECPGGIVPAGAGSNHCRCPSTPTDCPHVLPSPERLQCPSGFETNRIPHLETSGRHPEASTTRPDVVSPEAPLSPTIEEKVMLCIQENVEKGQGRTRPTSVEAKQKPGPSFASWFGFRRSRLPALSSRKVEAPKPNVGRKDAKGLGLGSKQLRSERKKERKKPELQGEIEHGLNGATEAADGLGVSLPRHHSLKTPQDTYHPVTCELRHGPGTCPPKDAFMTELLNRVDQKAIHSAGSGSNNVSFRTELQGSSQGACLLSSNTSSRGNHKKNMKAKGDVETPEDSLGKEASGNPQEEEETTVEEATLEESTRQSHVIESNCQMRTLDSGIGTFPLPDSGTRSTGRYMCQPDTLEDTEPTLSLQPALSTASPTRARTPDREVPSSADCHGPADNNAIVPSASDPVVATKGARPLHSRLPKPASSGKLPSHKQRETERRPQTCPSFEYAETAVASEPDWAGQAAAAAAADKVPQKCAYSASRGSGSDSDPNFGKNGFGAGRAKLVKTMKNATQEIETS</sequence>
<keyword evidence="1" id="KW-1185">Reference proteome</keyword>
<reference evidence="2" key="1">
    <citation type="submission" date="2025-08" db="UniProtKB">
        <authorList>
            <consortium name="RefSeq"/>
        </authorList>
    </citation>
    <scope>IDENTIFICATION</scope>
</reference>
<accession>A0AC55CV34</accession>
<organism evidence="1 2">
    <name type="scientific">Echinops telfairi</name>
    <name type="common">Lesser hedgehog tenrec</name>
    <dbReference type="NCBI Taxonomy" id="9371"/>
    <lineage>
        <taxon>Eukaryota</taxon>
        <taxon>Metazoa</taxon>
        <taxon>Chordata</taxon>
        <taxon>Craniata</taxon>
        <taxon>Vertebrata</taxon>
        <taxon>Euteleostomi</taxon>
        <taxon>Mammalia</taxon>
        <taxon>Eutheria</taxon>
        <taxon>Afrotheria</taxon>
        <taxon>Tenrecidae</taxon>
        <taxon>Tenrecinae</taxon>
        <taxon>Echinops</taxon>
    </lineage>
</organism>
<evidence type="ECO:0000313" key="2">
    <source>
        <dbReference type="RefSeq" id="XP_045143352.1"/>
    </source>
</evidence>